<keyword evidence="2 4" id="KW-0456">Lyase</keyword>
<keyword evidence="9" id="KW-1185">Reference proteome</keyword>
<dbReference type="NCBIfam" id="TIGR00413">
    <property type="entry name" value="rlpA"/>
    <property type="match status" value="1"/>
</dbReference>
<dbReference type="InterPro" id="IPR007730">
    <property type="entry name" value="SPOR-like_dom"/>
</dbReference>
<dbReference type="PANTHER" id="PTHR34183:SF8">
    <property type="entry name" value="ENDOLYTIC PEPTIDOGLYCAN TRANSGLYCOSYLASE RLPA-RELATED"/>
    <property type="match status" value="1"/>
</dbReference>
<dbReference type="GO" id="GO:0000270">
    <property type="term" value="P:peptidoglycan metabolic process"/>
    <property type="evidence" value="ECO:0007669"/>
    <property type="project" value="UniProtKB-UniRule"/>
</dbReference>
<dbReference type="EC" id="4.2.2.-" evidence="4"/>
<evidence type="ECO:0000259" key="7">
    <source>
        <dbReference type="PROSITE" id="PS51724"/>
    </source>
</evidence>
<reference evidence="8 9" key="1">
    <citation type="submission" date="2016-10" db="EMBL/GenBank/DDBJ databases">
        <authorList>
            <person name="de Groot N.N."/>
        </authorList>
    </citation>
    <scope>NUCLEOTIDE SEQUENCE [LARGE SCALE GENOMIC DNA]</scope>
    <source>
        <strain evidence="8 9">DSM 22489</strain>
    </source>
</reference>
<protein>
    <recommendedName>
        <fullName evidence="4">Probable endolytic peptidoglycan transglycosylase RlpA</fullName>
        <ecNumber evidence="4">4.2.2.-</ecNumber>
    </recommendedName>
</protein>
<sequence>MAAAGPQHHATRRQPMPVRALFSLECMRSLKRALALSSTVLCLLATGCHHKQKVAYQPPPPPAHKGHPPAEPRPTQPAEFDAHSIDSEIASAPPGYFDDISAGPISSEEGIASWYVTNYRGRAMADGTMGTQGAMTAAHRTLPLGSTARVTNLSTGQQVLVRITDRGPFVQGRVVDLSEGAAKAIGLYRAGVTNVRIEAYAHHTADIEGHWCVQTGVFKDRGDAIDLKAALQKRYPGSQVIEFAGPDGFWVRIDPIHRDKQTAMAMERWIGSPDKFSQAYLVRTD</sequence>
<name>A0A1H6BMJ2_9BACT</name>
<feature type="compositionally biased region" description="Pro residues" evidence="6">
    <location>
        <begin position="57"/>
        <end position="75"/>
    </location>
</feature>
<proteinExistence type="inferred from homology"/>
<dbReference type="GO" id="GO:0042834">
    <property type="term" value="F:peptidoglycan binding"/>
    <property type="evidence" value="ECO:0007669"/>
    <property type="project" value="InterPro"/>
</dbReference>
<organism evidence="8 9">
    <name type="scientific">Bryocella elongata</name>
    <dbReference type="NCBI Taxonomy" id="863522"/>
    <lineage>
        <taxon>Bacteria</taxon>
        <taxon>Pseudomonadati</taxon>
        <taxon>Acidobacteriota</taxon>
        <taxon>Terriglobia</taxon>
        <taxon>Terriglobales</taxon>
        <taxon>Acidobacteriaceae</taxon>
        <taxon>Bryocella</taxon>
    </lineage>
</organism>
<evidence type="ECO:0000256" key="1">
    <source>
        <dbReference type="ARBA" id="ARBA00022729"/>
    </source>
</evidence>
<dbReference type="HAMAP" id="MF_02071">
    <property type="entry name" value="RlpA"/>
    <property type="match status" value="1"/>
</dbReference>
<dbReference type="GO" id="GO:0008932">
    <property type="term" value="F:lytic endotransglycosylase activity"/>
    <property type="evidence" value="ECO:0007669"/>
    <property type="project" value="UniProtKB-UniRule"/>
</dbReference>
<dbReference type="InterPro" id="IPR036908">
    <property type="entry name" value="RlpA-like_sf"/>
</dbReference>
<dbReference type="EMBL" id="FNVA01000007">
    <property type="protein sequence ID" value="SEG61426.1"/>
    <property type="molecule type" value="Genomic_DNA"/>
</dbReference>
<feature type="domain" description="SPOR" evidence="7">
    <location>
        <begin position="205"/>
        <end position="284"/>
    </location>
</feature>
<evidence type="ECO:0000256" key="3">
    <source>
        <dbReference type="ARBA" id="ARBA00023316"/>
    </source>
</evidence>
<dbReference type="CDD" id="cd22268">
    <property type="entry name" value="DPBB_RlpA-like"/>
    <property type="match status" value="1"/>
</dbReference>
<dbReference type="AlphaFoldDB" id="A0A1H6BMJ2"/>
<dbReference type="Pfam" id="PF03330">
    <property type="entry name" value="DPBB_1"/>
    <property type="match status" value="1"/>
</dbReference>
<keyword evidence="1" id="KW-0732">Signal</keyword>
<evidence type="ECO:0000313" key="9">
    <source>
        <dbReference type="Proteomes" id="UP000236728"/>
    </source>
</evidence>
<accession>A0A1H6BMJ2</accession>
<keyword evidence="8" id="KW-0449">Lipoprotein</keyword>
<dbReference type="InterPro" id="IPR012997">
    <property type="entry name" value="RplA"/>
</dbReference>
<dbReference type="SUPFAM" id="SSF50685">
    <property type="entry name" value="Barwin-like endoglucanases"/>
    <property type="match status" value="1"/>
</dbReference>
<dbReference type="PROSITE" id="PS51724">
    <property type="entry name" value="SPOR"/>
    <property type="match status" value="1"/>
</dbReference>
<evidence type="ECO:0000256" key="5">
    <source>
        <dbReference type="RuleBase" id="RU003495"/>
    </source>
</evidence>
<dbReference type="Gene3D" id="2.40.40.10">
    <property type="entry name" value="RlpA-like domain"/>
    <property type="match status" value="1"/>
</dbReference>
<feature type="region of interest" description="Disordered" evidence="6">
    <location>
        <begin position="54"/>
        <end position="78"/>
    </location>
</feature>
<evidence type="ECO:0000256" key="2">
    <source>
        <dbReference type="ARBA" id="ARBA00023239"/>
    </source>
</evidence>
<dbReference type="GO" id="GO:0071555">
    <property type="term" value="P:cell wall organization"/>
    <property type="evidence" value="ECO:0007669"/>
    <property type="project" value="UniProtKB-KW"/>
</dbReference>
<dbReference type="Proteomes" id="UP000236728">
    <property type="component" value="Unassembled WGS sequence"/>
</dbReference>
<dbReference type="PANTHER" id="PTHR34183">
    <property type="entry name" value="ENDOLYTIC PEPTIDOGLYCAN TRANSGLYCOSYLASE RLPA"/>
    <property type="match status" value="1"/>
</dbReference>
<comment type="function">
    <text evidence="4">Lytic transglycosylase with a strong preference for naked glycan strands that lack stem peptides.</text>
</comment>
<comment type="similarity">
    <text evidence="4 5">Belongs to the RlpA family.</text>
</comment>
<evidence type="ECO:0000256" key="6">
    <source>
        <dbReference type="SAM" id="MobiDB-lite"/>
    </source>
</evidence>
<gene>
    <name evidence="4" type="primary">rlpA</name>
    <name evidence="8" type="ORF">SAMN05421819_3806</name>
</gene>
<dbReference type="InterPro" id="IPR009009">
    <property type="entry name" value="RlpA-like_DPBB"/>
</dbReference>
<dbReference type="InterPro" id="IPR034718">
    <property type="entry name" value="RlpA"/>
</dbReference>
<keyword evidence="3 4" id="KW-0961">Cell wall biogenesis/degradation</keyword>
<evidence type="ECO:0000256" key="4">
    <source>
        <dbReference type="HAMAP-Rule" id="MF_02071"/>
    </source>
</evidence>
<evidence type="ECO:0000313" key="8">
    <source>
        <dbReference type="EMBL" id="SEG61426.1"/>
    </source>
</evidence>